<dbReference type="OrthoDB" id="190201at2759"/>
<dbReference type="InterPro" id="IPR000073">
    <property type="entry name" value="AB_hydrolase_1"/>
</dbReference>
<dbReference type="EMBL" id="CAJPDS010000037">
    <property type="protein sequence ID" value="CAF9924991.1"/>
    <property type="molecule type" value="Genomic_DNA"/>
</dbReference>
<accession>A0A8H3FI22</accession>
<dbReference type="Proteomes" id="UP000664521">
    <property type="component" value="Unassembled WGS sequence"/>
</dbReference>
<dbReference type="Pfam" id="PF00561">
    <property type="entry name" value="Abhydrolase_1"/>
    <property type="match status" value="1"/>
</dbReference>
<dbReference type="AlphaFoldDB" id="A0A8H3FI22"/>
<protein>
    <recommendedName>
        <fullName evidence="1">AB hydrolase-1 domain-containing protein</fullName>
    </recommendedName>
</protein>
<dbReference type="PANTHER" id="PTHR43689:SF8">
    <property type="entry name" value="ALPHA_BETA-HYDROLASES SUPERFAMILY PROTEIN"/>
    <property type="match status" value="1"/>
</dbReference>
<dbReference type="InterPro" id="IPR029058">
    <property type="entry name" value="AB_hydrolase_fold"/>
</dbReference>
<keyword evidence="3" id="KW-1185">Reference proteome</keyword>
<name>A0A8H3FI22_9LECA</name>
<comment type="caution">
    <text evidence="2">The sequence shown here is derived from an EMBL/GenBank/DDBJ whole genome shotgun (WGS) entry which is preliminary data.</text>
</comment>
<sequence>MSYSIAVPVPDTTTQLDSSYGSFGASNCKHTVFTVTATAVNKVIPSPAASSLSTQEGVNAFFASLPSLLANATRQIRSGSYHLAAEYCHAIPESKSQPAPLQVLLHGSADYTKEYWNRGSWGNGSRKYSWTQAMNRAGYSTLAVDKLGNGESSHPDPLYDVQLQLQMETVYSLIQRIKAGKIQGIPAPLKGALVYVGHSSGSLLGAALAQTHPSAVDALVLTGYPAGQSNNKGGIPSFHFFPAALSRPTQFPKNLSYGYLRMNSEANRTSSFYYRGHYDPQIAHLDYETQGVQPIGESCDFGPPTQPSFKGKVLVVTGTKDPAICGYTPVDECAFNESILTAVRGGFSANTGFDWYAPPSGHALNWHYSAPDTYRAVVEKLGDLLGVAAPGANGGRPAFDRLPHFDGVGVRR</sequence>
<gene>
    <name evidence="2" type="ORF">HETSPECPRED_005714</name>
</gene>
<evidence type="ECO:0000313" key="3">
    <source>
        <dbReference type="Proteomes" id="UP000664521"/>
    </source>
</evidence>
<dbReference type="Gene3D" id="3.40.50.1820">
    <property type="entry name" value="alpha/beta hydrolase"/>
    <property type="match status" value="1"/>
</dbReference>
<evidence type="ECO:0000259" key="1">
    <source>
        <dbReference type="Pfam" id="PF00561"/>
    </source>
</evidence>
<dbReference type="PANTHER" id="PTHR43689">
    <property type="entry name" value="HYDROLASE"/>
    <property type="match status" value="1"/>
</dbReference>
<dbReference type="SUPFAM" id="SSF53474">
    <property type="entry name" value="alpha/beta-Hydrolases"/>
    <property type="match status" value="1"/>
</dbReference>
<organism evidence="2 3">
    <name type="scientific">Heterodermia speciosa</name>
    <dbReference type="NCBI Taxonomy" id="116794"/>
    <lineage>
        <taxon>Eukaryota</taxon>
        <taxon>Fungi</taxon>
        <taxon>Dikarya</taxon>
        <taxon>Ascomycota</taxon>
        <taxon>Pezizomycotina</taxon>
        <taxon>Lecanoromycetes</taxon>
        <taxon>OSLEUM clade</taxon>
        <taxon>Lecanoromycetidae</taxon>
        <taxon>Caliciales</taxon>
        <taxon>Physciaceae</taxon>
        <taxon>Heterodermia</taxon>
    </lineage>
</organism>
<reference evidence="2" key="1">
    <citation type="submission" date="2021-03" db="EMBL/GenBank/DDBJ databases">
        <authorList>
            <person name="Tagirdzhanova G."/>
        </authorList>
    </citation>
    <scope>NUCLEOTIDE SEQUENCE</scope>
</reference>
<proteinExistence type="predicted"/>
<feature type="domain" description="AB hydrolase-1" evidence="1">
    <location>
        <begin position="104"/>
        <end position="229"/>
    </location>
</feature>
<evidence type="ECO:0000313" key="2">
    <source>
        <dbReference type="EMBL" id="CAF9924991.1"/>
    </source>
</evidence>